<dbReference type="GO" id="GO:0005524">
    <property type="term" value="F:ATP binding"/>
    <property type="evidence" value="ECO:0007669"/>
    <property type="project" value="InterPro"/>
</dbReference>
<keyword evidence="1 5" id="KW-0723">Serine/threonine-protein kinase</keyword>
<feature type="binding site" evidence="5">
    <location>
        <begin position="193"/>
        <end position="200"/>
    </location>
    <ligand>
        <name>ADP</name>
        <dbReference type="ChEBI" id="CHEBI:456216"/>
    </ligand>
</feature>
<dbReference type="EMBL" id="REFJ01000002">
    <property type="protein sequence ID" value="RMA81252.1"/>
    <property type="molecule type" value="Genomic_DNA"/>
</dbReference>
<reference evidence="6 7" key="1">
    <citation type="submission" date="2018-10" db="EMBL/GenBank/DDBJ databases">
        <title>Genomic Encyclopedia of Type Strains, Phase IV (KMG-IV): sequencing the most valuable type-strain genomes for metagenomic binning, comparative biology and taxonomic classification.</title>
        <authorList>
            <person name="Goeker M."/>
        </authorList>
    </citation>
    <scope>NUCLEOTIDE SEQUENCE [LARGE SCALE GENOMIC DNA]</scope>
    <source>
        <strain evidence="6 7">DSM 25080</strain>
    </source>
</reference>
<protein>
    <recommendedName>
        <fullName evidence="5">Putative phosphoenolpyruvate synthase regulatory protein</fullName>
        <shortName evidence="5">PEP synthase regulatory protein</shortName>
        <shortName evidence="5">PSRP</shortName>
        <ecNumber evidence="5">2.7.11.33</ecNumber>
        <ecNumber evidence="5">2.7.4.28</ecNumber>
    </recommendedName>
    <alternativeName>
        <fullName evidence="5">Pyruvate, water dikinase regulatory protein</fullName>
    </alternativeName>
</protein>
<keyword evidence="2 5" id="KW-0808">Transferase</keyword>
<comment type="function">
    <text evidence="5">Bifunctional serine/threonine kinase and phosphorylase involved in the regulation of the phosphoenolpyruvate synthase (PEPS) by catalyzing its phosphorylation/dephosphorylation.</text>
</comment>
<dbReference type="InterPro" id="IPR005177">
    <property type="entry name" value="Kinase-pyrophosphorylase"/>
</dbReference>
<evidence type="ECO:0000256" key="2">
    <source>
        <dbReference type="ARBA" id="ARBA00022679"/>
    </source>
</evidence>
<dbReference type="Proteomes" id="UP000267187">
    <property type="component" value="Unassembled WGS sequence"/>
</dbReference>
<dbReference type="HAMAP" id="MF_01062">
    <property type="entry name" value="PSRP"/>
    <property type="match status" value="1"/>
</dbReference>
<dbReference type="PANTHER" id="PTHR31756:SF3">
    <property type="entry name" value="PYRUVATE, PHOSPHATE DIKINASE REGULATORY PROTEIN 1, CHLOROPLASTIC"/>
    <property type="match status" value="1"/>
</dbReference>
<keyword evidence="3 5" id="KW-0547">Nucleotide-binding</keyword>
<dbReference type="AlphaFoldDB" id="A0A3M0AQH8"/>
<comment type="caution">
    <text evidence="6">The sequence shown here is derived from an EMBL/GenBank/DDBJ whole genome shotgun (WGS) entry which is preliminary data.</text>
</comment>
<evidence type="ECO:0000313" key="7">
    <source>
        <dbReference type="Proteomes" id="UP000267187"/>
    </source>
</evidence>
<comment type="catalytic activity">
    <reaction evidence="5">
        <text>[pyruvate, water dikinase] + ADP = [pyruvate, water dikinase]-phosphate + AMP + H(+)</text>
        <dbReference type="Rhea" id="RHEA:46020"/>
        <dbReference type="Rhea" id="RHEA-COMP:11425"/>
        <dbReference type="Rhea" id="RHEA-COMP:11426"/>
        <dbReference type="ChEBI" id="CHEBI:15378"/>
        <dbReference type="ChEBI" id="CHEBI:43176"/>
        <dbReference type="ChEBI" id="CHEBI:68546"/>
        <dbReference type="ChEBI" id="CHEBI:456215"/>
        <dbReference type="ChEBI" id="CHEBI:456216"/>
        <dbReference type="EC" id="2.7.11.33"/>
    </reaction>
</comment>
<comment type="similarity">
    <text evidence="5">Belongs to the pyruvate, phosphate/water dikinase regulatory protein family. PSRP subfamily.</text>
</comment>
<accession>A0A3M0AQH8</accession>
<evidence type="ECO:0000256" key="1">
    <source>
        <dbReference type="ARBA" id="ARBA00022527"/>
    </source>
</evidence>
<sequence length="313" mass="35207">MCGVIYSVWGHYSAVIPLANSATNLYISAIHTSGLWETDYMTTKRYAYFVSDGTGITAENVGRSLITQFPAIEFEELSLPYVDTPEKAYRAVAMINESKRGDERPIVVSTIISDEIRAIIQNADALMLDSFDAFLGPIEKELSALSNHEMGQTHNIANEQKYQSRMDAVHYSLDNDDGAQIKNYADADIILVGVSRCGKTPTCLYLALQYGIKAANYPITEDDADNFNLPRPLQAYRHKLFGLTIAPNRLAAIRHERRPNSRYSSLRQCADEVRMVEAIYRKHRIPSINTTHHSVEEISTRILAEVGIKRKML</sequence>
<dbReference type="Pfam" id="PF03618">
    <property type="entry name" value="Kinase-PPPase"/>
    <property type="match status" value="1"/>
</dbReference>
<evidence type="ECO:0000256" key="4">
    <source>
        <dbReference type="ARBA" id="ARBA00022777"/>
    </source>
</evidence>
<dbReference type="PANTHER" id="PTHR31756">
    <property type="entry name" value="PYRUVATE, PHOSPHATE DIKINASE REGULATORY PROTEIN 1, CHLOROPLASTIC"/>
    <property type="match status" value="1"/>
</dbReference>
<dbReference type="NCBIfam" id="NF003742">
    <property type="entry name" value="PRK05339.1"/>
    <property type="match status" value="1"/>
</dbReference>
<dbReference type="GO" id="GO:0043531">
    <property type="term" value="F:ADP binding"/>
    <property type="evidence" value="ECO:0007669"/>
    <property type="project" value="UniProtKB-UniRule"/>
</dbReference>
<proteinExistence type="inferred from homology"/>
<gene>
    <name evidence="6" type="ORF">DFR27_1061</name>
</gene>
<keyword evidence="7" id="KW-1185">Reference proteome</keyword>
<dbReference type="EC" id="2.7.4.28" evidence="5"/>
<dbReference type="EC" id="2.7.11.33" evidence="5"/>
<evidence type="ECO:0000256" key="3">
    <source>
        <dbReference type="ARBA" id="ARBA00022741"/>
    </source>
</evidence>
<comment type="catalytic activity">
    <reaction evidence="5">
        <text>[pyruvate, water dikinase]-phosphate + phosphate + H(+) = [pyruvate, water dikinase] + diphosphate</text>
        <dbReference type="Rhea" id="RHEA:48580"/>
        <dbReference type="Rhea" id="RHEA-COMP:11425"/>
        <dbReference type="Rhea" id="RHEA-COMP:11426"/>
        <dbReference type="ChEBI" id="CHEBI:15378"/>
        <dbReference type="ChEBI" id="CHEBI:33019"/>
        <dbReference type="ChEBI" id="CHEBI:43176"/>
        <dbReference type="ChEBI" id="CHEBI:43474"/>
        <dbReference type="ChEBI" id="CHEBI:68546"/>
        <dbReference type="EC" id="2.7.4.28"/>
    </reaction>
</comment>
<dbReference type="GO" id="GO:0016776">
    <property type="term" value="F:phosphotransferase activity, phosphate group as acceptor"/>
    <property type="evidence" value="ECO:0007669"/>
    <property type="project" value="UniProtKB-UniRule"/>
</dbReference>
<name>A0A3M0AQH8_9GAMM</name>
<evidence type="ECO:0000313" key="6">
    <source>
        <dbReference type="EMBL" id="RMA81252.1"/>
    </source>
</evidence>
<dbReference type="GO" id="GO:0004674">
    <property type="term" value="F:protein serine/threonine kinase activity"/>
    <property type="evidence" value="ECO:0007669"/>
    <property type="project" value="UniProtKB-UniRule"/>
</dbReference>
<organism evidence="6 7">
    <name type="scientific">Umboniibacter marinipuniceus</name>
    <dbReference type="NCBI Taxonomy" id="569599"/>
    <lineage>
        <taxon>Bacteria</taxon>
        <taxon>Pseudomonadati</taxon>
        <taxon>Pseudomonadota</taxon>
        <taxon>Gammaproteobacteria</taxon>
        <taxon>Cellvibrionales</taxon>
        <taxon>Cellvibrionaceae</taxon>
        <taxon>Umboniibacter</taxon>
    </lineage>
</organism>
<keyword evidence="4 5" id="KW-0418">Kinase</keyword>
<evidence type="ECO:0000256" key="5">
    <source>
        <dbReference type="HAMAP-Rule" id="MF_01062"/>
    </source>
</evidence>
<dbReference type="InterPro" id="IPR026530">
    <property type="entry name" value="PSRP"/>
</dbReference>